<dbReference type="PANTHER" id="PTHR10629:SF52">
    <property type="entry name" value="DNA (CYTOSINE-5)-METHYLTRANSFERASE 1"/>
    <property type="match status" value="1"/>
</dbReference>
<dbReference type="PRINTS" id="PR00105">
    <property type="entry name" value="C5METTRFRASE"/>
</dbReference>
<evidence type="ECO:0000256" key="3">
    <source>
        <dbReference type="ARBA" id="ARBA00022679"/>
    </source>
</evidence>
<dbReference type="InterPro" id="IPR018117">
    <property type="entry name" value="C5_DNA_meth_AS"/>
</dbReference>
<dbReference type="GO" id="GO:0003677">
    <property type="term" value="F:DNA binding"/>
    <property type="evidence" value="ECO:0007669"/>
    <property type="project" value="InterPro"/>
</dbReference>
<dbReference type="InterPro" id="IPR010093">
    <property type="entry name" value="SinI_DNA-bd"/>
</dbReference>
<sequence>MSTQISIKEAASQLGVSEQRVRTLCRNKNLQATKIGHSWILNQESVDKYGLHTAHKIAEDHPAYNVNTKNKKKPIALSFFSGAMGLDLGIEKAGFDIRLACEVDKYCRQTITLNRPNTALLGDINDYQSQDILDAAQLTSKDDIDLIVGGPPCQAFSTAGKRQGFNDNRGNVFLKYLDLSLALNPKYIVLENVRGLLSCPMDHRPHDQRGPEFPDLTEDELKGGALNFIISKLKASGYAYSFNLYNAANFGTPQARERVFIICSRDRKAPPFLIPTNSEHGEYDLPKWKTIKPYLKNIKHHNHLNFPEKRLKYYRLLKAGQNWKNLPVNLQKQAMGKSYYSGGGKTGFLRRLAWNKPSPTLVTHPAMPATDLAHPEKDRPLSIQEYKRIQEFPDNWELAGPLVQQYKQIGNAVPISMGFAVGNLITKLLQKKSIPSYPNFKYSRYKSTSTKEWEITFQNSLPSLAKTKALNLKFG</sequence>
<protein>
    <recommendedName>
        <fullName evidence="1">DNA (cytosine-5-)-methyltransferase</fullName>
        <ecNumber evidence="1">2.1.1.37</ecNumber>
    </recommendedName>
</protein>
<gene>
    <name evidence="6" type="ORF">MNBD_GAMMA01-417</name>
</gene>
<dbReference type="Pfam" id="PF12728">
    <property type="entry name" value="HTH_17"/>
    <property type="match status" value="1"/>
</dbReference>
<dbReference type="NCBIfam" id="TIGR00675">
    <property type="entry name" value="dcm"/>
    <property type="match status" value="1"/>
</dbReference>
<dbReference type="InterPro" id="IPR031303">
    <property type="entry name" value="C5_meth_CS"/>
</dbReference>
<organism evidence="6">
    <name type="scientific">hydrothermal vent metagenome</name>
    <dbReference type="NCBI Taxonomy" id="652676"/>
    <lineage>
        <taxon>unclassified sequences</taxon>
        <taxon>metagenomes</taxon>
        <taxon>ecological metagenomes</taxon>
    </lineage>
</organism>
<dbReference type="GO" id="GO:0032259">
    <property type="term" value="P:methylation"/>
    <property type="evidence" value="ECO:0007669"/>
    <property type="project" value="UniProtKB-KW"/>
</dbReference>
<dbReference type="EC" id="2.1.1.37" evidence="1"/>
<proteinExistence type="predicted"/>
<dbReference type="SUPFAM" id="SSF53335">
    <property type="entry name" value="S-adenosyl-L-methionine-dependent methyltransferases"/>
    <property type="match status" value="1"/>
</dbReference>
<evidence type="ECO:0000313" key="6">
    <source>
        <dbReference type="EMBL" id="VAW41938.1"/>
    </source>
</evidence>
<dbReference type="NCBIfam" id="TIGR01764">
    <property type="entry name" value="excise"/>
    <property type="match status" value="1"/>
</dbReference>
<dbReference type="Gene3D" id="3.90.120.10">
    <property type="entry name" value="DNA Methylase, subunit A, domain 2"/>
    <property type="match status" value="1"/>
</dbReference>
<dbReference type="InterPro" id="IPR029063">
    <property type="entry name" value="SAM-dependent_MTases_sf"/>
</dbReference>
<dbReference type="AlphaFoldDB" id="A0A3B0VE93"/>
<dbReference type="PANTHER" id="PTHR10629">
    <property type="entry name" value="CYTOSINE-SPECIFIC METHYLTRANSFERASE"/>
    <property type="match status" value="1"/>
</dbReference>
<dbReference type="PROSITE" id="PS00094">
    <property type="entry name" value="C5_MTASE_1"/>
    <property type="match status" value="1"/>
</dbReference>
<dbReference type="GO" id="GO:0003886">
    <property type="term" value="F:DNA (cytosine-5-)-methyltransferase activity"/>
    <property type="evidence" value="ECO:0007669"/>
    <property type="project" value="UniProtKB-EC"/>
</dbReference>
<evidence type="ECO:0000259" key="5">
    <source>
        <dbReference type="Pfam" id="PF12728"/>
    </source>
</evidence>
<dbReference type="PROSITE" id="PS00095">
    <property type="entry name" value="C5_MTASE_2"/>
    <property type="match status" value="1"/>
</dbReference>
<reference evidence="6" key="1">
    <citation type="submission" date="2018-06" db="EMBL/GenBank/DDBJ databases">
        <authorList>
            <person name="Zhirakovskaya E."/>
        </authorList>
    </citation>
    <scope>NUCLEOTIDE SEQUENCE</scope>
</reference>
<dbReference type="InterPro" id="IPR050390">
    <property type="entry name" value="C5-Methyltransferase"/>
</dbReference>
<dbReference type="InterPro" id="IPR001525">
    <property type="entry name" value="C5_MeTfrase"/>
</dbReference>
<dbReference type="GO" id="GO:0044027">
    <property type="term" value="P:negative regulation of gene expression via chromosomal CpG island methylation"/>
    <property type="evidence" value="ECO:0007669"/>
    <property type="project" value="TreeGrafter"/>
</dbReference>
<dbReference type="Gene3D" id="3.40.50.150">
    <property type="entry name" value="Vaccinia Virus protein VP39"/>
    <property type="match status" value="1"/>
</dbReference>
<accession>A0A3B0VE93</accession>
<name>A0A3B0VE93_9ZZZZ</name>
<dbReference type="Pfam" id="PF00145">
    <property type="entry name" value="DNA_methylase"/>
    <property type="match status" value="1"/>
</dbReference>
<dbReference type="GO" id="GO:0005634">
    <property type="term" value="C:nucleus"/>
    <property type="evidence" value="ECO:0007669"/>
    <property type="project" value="TreeGrafter"/>
</dbReference>
<evidence type="ECO:0000256" key="1">
    <source>
        <dbReference type="ARBA" id="ARBA00011975"/>
    </source>
</evidence>
<keyword evidence="3 6" id="KW-0808">Transferase</keyword>
<keyword evidence="4" id="KW-0949">S-adenosyl-L-methionine</keyword>
<dbReference type="EMBL" id="UOEW01000331">
    <property type="protein sequence ID" value="VAW41938.1"/>
    <property type="molecule type" value="Genomic_DNA"/>
</dbReference>
<evidence type="ECO:0000256" key="2">
    <source>
        <dbReference type="ARBA" id="ARBA00022603"/>
    </source>
</evidence>
<dbReference type="InterPro" id="IPR041657">
    <property type="entry name" value="HTH_17"/>
</dbReference>
<evidence type="ECO:0000256" key="4">
    <source>
        <dbReference type="ARBA" id="ARBA00022691"/>
    </source>
</evidence>
<keyword evidence="2 6" id="KW-0489">Methyltransferase</keyword>
<feature type="domain" description="Helix-turn-helix" evidence="5">
    <location>
        <begin position="6"/>
        <end position="49"/>
    </location>
</feature>
<dbReference type="PROSITE" id="PS51679">
    <property type="entry name" value="SAM_MT_C5"/>
    <property type="match status" value="1"/>
</dbReference>